<keyword evidence="2" id="KW-1133">Transmembrane helix</keyword>
<evidence type="ECO:0000256" key="1">
    <source>
        <dbReference type="SAM" id="MobiDB-lite"/>
    </source>
</evidence>
<dbReference type="RefSeq" id="WP_044003758.1">
    <property type="nucleotide sequence ID" value="NZ_CP007145.1"/>
</dbReference>
<evidence type="ECO:0000256" key="2">
    <source>
        <dbReference type="SAM" id="Phobius"/>
    </source>
</evidence>
<protein>
    <submittedName>
        <fullName evidence="3">Uncharacterized protein</fullName>
    </submittedName>
</protein>
<name>W8FAN8_9BACT</name>
<dbReference type="GO" id="GO:0090313">
    <property type="term" value="P:regulation of protein targeting to membrane"/>
    <property type="evidence" value="ECO:0007669"/>
    <property type="project" value="TreeGrafter"/>
</dbReference>
<feature type="compositionally biased region" description="Low complexity" evidence="1">
    <location>
        <begin position="797"/>
        <end position="812"/>
    </location>
</feature>
<dbReference type="HOGENOM" id="CLU_338831_0_0_10"/>
<accession>W8FAN8</accession>
<feature type="transmembrane region" description="Helical" evidence="2">
    <location>
        <begin position="7"/>
        <end position="26"/>
    </location>
</feature>
<feature type="region of interest" description="Disordered" evidence="1">
    <location>
        <begin position="781"/>
        <end position="839"/>
    </location>
</feature>
<dbReference type="AlphaFoldDB" id="W8FAN8"/>
<keyword evidence="4" id="KW-1185">Reference proteome</keyword>
<keyword evidence="2" id="KW-0812">Transmembrane</keyword>
<evidence type="ECO:0000313" key="4">
    <source>
        <dbReference type="Proteomes" id="UP000019423"/>
    </source>
</evidence>
<dbReference type="InterPro" id="IPR052894">
    <property type="entry name" value="AsmA-related"/>
</dbReference>
<keyword evidence="2" id="KW-0472">Membrane</keyword>
<dbReference type="PANTHER" id="PTHR30441:SF8">
    <property type="entry name" value="DUF748 DOMAIN-CONTAINING PROTEIN"/>
    <property type="match status" value="1"/>
</dbReference>
<dbReference type="STRING" id="1227739.Hsw_4111"/>
<dbReference type="KEGG" id="hsw:Hsw_4111"/>
<reference evidence="3 4" key="1">
    <citation type="submission" date="2014-01" db="EMBL/GenBank/DDBJ databases">
        <title>Complete genome sequence of ionizing-radiation resistance bacterium Hymenobacter swuensis DY53.</title>
        <authorList>
            <person name="Jung J.-H."/>
            <person name="Jeong S.-W."/>
            <person name="Joe M.-H."/>
            <person name="Cho y.-j."/>
            <person name="Kim M.-K."/>
            <person name="Lim S.-Y."/>
        </authorList>
    </citation>
    <scope>NUCLEOTIDE SEQUENCE [LARGE SCALE GENOMIC DNA]</scope>
    <source>
        <strain evidence="3 4">DY53</strain>
    </source>
</reference>
<dbReference type="EMBL" id="CP007145">
    <property type="protein sequence ID" value="AHJ99706.1"/>
    <property type="molecule type" value="Genomic_DNA"/>
</dbReference>
<dbReference type="PANTHER" id="PTHR30441">
    <property type="entry name" value="DUF748 DOMAIN-CONTAINING PROTEIN"/>
    <property type="match status" value="1"/>
</dbReference>
<dbReference type="Proteomes" id="UP000019423">
    <property type="component" value="Chromosome"/>
</dbReference>
<proteinExistence type="predicted"/>
<evidence type="ECO:0000313" key="3">
    <source>
        <dbReference type="EMBL" id="AHJ99706.1"/>
    </source>
</evidence>
<organism evidence="3 4">
    <name type="scientific">Hymenobacter swuensis DY53</name>
    <dbReference type="NCBI Taxonomy" id="1227739"/>
    <lineage>
        <taxon>Bacteria</taxon>
        <taxon>Pseudomonadati</taxon>
        <taxon>Bacteroidota</taxon>
        <taxon>Cytophagia</taxon>
        <taxon>Cytophagales</taxon>
        <taxon>Hymenobacteraceae</taxon>
        <taxon>Hymenobacter</taxon>
    </lineage>
</organism>
<dbReference type="eggNOG" id="COG2982">
    <property type="taxonomic scope" value="Bacteria"/>
</dbReference>
<dbReference type="PATRIC" id="fig|1227739.3.peg.4259"/>
<feature type="compositionally biased region" description="Basic and acidic residues" evidence="1">
    <location>
        <begin position="813"/>
        <end position="823"/>
    </location>
</feature>
<gene>
    <name evidence="3" type="ORF">Hsw_4111</name>
</gene>
<sequence>MRKFLKISFLTVVLLLSVGWLGVWLGQNRIIGLFVAGLNQHLRVPVQASRLEVSVVDQFPRLSVTLHDVVMHGSLPQDTVRLARARRLYCAFDAWDLLAGRYRVREITLADARVHIRRDARGVGNYHILRPDTTAPAAEEPFGLELEGIRLERVQAVYEDASRQQYFALQTPDLLATVGVTDVQVTVTATGAAQVQTLRLGPDDYFRAKQLQLRTTLTVDRRRHELTLEPSEIRVGPAAYAVQGTINYQGATQLNLQATATGADVESVLALLPSRLTRPLAGYRSRGQVYFAGTVQGELSARQNPAVAVQFGCREASVFHPQYRQTIDHLQLTGSFRNGPAHAARTAVLTLQKVQGQLAGRPFGGDLRLANFADPQLDLNLHADLDVAQAVRFFPLTAVQTAQGEAQLRLQLHGKLRTIKQQPTARQVAGELTLRHVTLRLRAFHQPFTDLNGRLLLQGSDVAVPALSGRLGNSDFRGRGTLGNVTAWALRPGQTLRLDATVASHLLDFNQLLYAYQPAASPGGAGTGGGAEAAGLRVPATLALSVRAEAQQVRFRRLRGRHLQGTIRLRNQVFSSAGLSLQAAGGAVSVRGTVDARSPQLLKASTVASCQHLPLDSLFYVFEDFGQQFLTARHLRGQLTATAESDTYFDEHLSPLTDRLEAEVTATIRNGELLNFEPMQKLSMVASRATLRHLRFAELHNRLYVQSRTVYLPEMDIRSNVRAASLIRVTGTHTFDQQLDYHVQIPLLPGLLPRVLTRADGPVLRLGIRGSESDFAVRYETGSAPTLPNSTPPAPSRPVTTPAAGPAATPARPADRPSFELKKPVKKPAQPQVGEYFEF</sequence>
<dbReference type="GO" id="GO:0005886">
    <property type="term" value="C:plasma membrane"/>
    <property type="evidence" value="ECO:0007669"/>
    <property type="project" value="TreeGrafter"/>
</dbReference>
<dbReference type="OrthoDB" id="1489065at2"/>